<keyword evidence="6" id="KW-0418">Kinase</keyword>
<keyword evidence="2" id="KW-0597">Phosphoprotein</keyword>
<keyword evidence="5" id="KW-0598">Phosphotransferase system</keyword>
<name>B6G896_9ACTN</name>
<keyword evidence="4" id="KW-0808">Transferase</keyword>
<feature type="domain" description="PTS EIIB type-3" evidence="8">
    <location>
        <begin position="1"/>
        <end position="103"/>
    </location>
</feature>
<reference evidence="9 10" key="2">
    <citation type="submission" date="2008-10" db="EMBL/GenBank/DDBJ databases">
        <authorList>
            <person name="Fulton L."/>
            <person name="Clifton S."/>
            <person name="Fulton B."/>
            <person name="Xu J."/>
            <person name="Minx P."/>
            <person name="Pepin K.H."/>
            <person name="Johnson M."/>
            <person name="Thiruvilangam P."/>
            <person name="Bhonagiri V."/>
            <person name="Nash W.E."/>
            <person name="Mardis E.R."/>
            <person name="Wilson R.K."/>
        </authorList>
    </citation>
    <scope>NUCLEOTIDE SEQUENCE [LARGE SCALE GENOMIC DNA]</scope>
    <source>
        <strain evidence="9 10">DSM 13279</strain>
    </source>
</reference>
<dbReference type="Gene3D" id="3.40.50.2300">
    <property type="match status" value="1"/>
</dbReference>
<dbReference type="InterPro" id="IPR013012">
    <property type="entry name" value="PTS_EIIB_3"/>
</dbReference>
<dbReference type="SUPFAM" id="SSF52794">
    <property type="entry name" value="PTS system IIB component-like"/>
    <property type="match status" value="1"/>
</dbReference>
<dbReference type="PANTHER" id="PTHR34581">
    <property type="entry name" value="PTS SYSTEM N,N'-DIACETYLCHITOBIOSE-SPECIFIC EIIB COMPONENT"/>
    <property type="match status" value="1"/>
</dbReference>
<evidence type="ECO:0000259" key="8">
    <source>
        <dbReference type="PROSITE" id="PS51100"/>
    </source>
</evidence>
<dbReference type="RefSeq" id="WP_006719910.1">
    <property type="nucleotide sequence ID" value="NZ_CP085935.1"/>
</dbReference>
<dbReference type="InterPro" id="IPR051819">
    <property type="entry name" value="PTS_sugar-specific_EIIB"/>
</dbReference>
<dbReference type="GeneID" id="98002652"/>
<dbReference type="AlphaFoldDB" id="B6G896"/>
<dbReference type="GO" id="GO:0008982">
    <property type="term" value="F:protein-N(PI)-phosphohistidine-sugar phosphotransferase activity"/>
    <property type="evidence" value="ECO:0007669"/>
    <property type="project" value="InterPro"/>
</dbReference>
<evidence type="ECO:0000313" key="10">
    <source>
        <dbReference type="Proteomes" id="UP000003560"/>
    </source>
</evidence>
<evidence type="ECO:0000256" key="4">
    <source>
        <dbReference type="ARBA" id="ARBA00022679"/>
    </source>
</evidence>
<proteinExistence type="predicted"/>
<protein>
    <submittedName>
        <fullName evidence="9">PTS system, Lactose/Cellobiose specific IIB subunit</fullName>
    </submittedName>
</protein>
<dbReference type="OrthoDB" id="2186177at2"/>
<sequence>MEKVMLVCNGGMSTSIMAKQIHEASEGRYEVKAYSESVYANNLDDDIKVILIAPQIRFLKDDIQAIVGPDRVVEAIDMQTYGLMNGKKVTKLIDKLYREHGLEVSE</sequence>
<dbReference type="PROSITE" id="PS51100">
    <property type="entry name" value="PTS_EIIB_TYPE_3"/>
    <property type="match status" value="1"/>
</dbReference>
<dbReference type="GO" id="GO:0009401">
    <property type="term" value="P:phosphoenolpyruvate-dependent sugar phosphotransferase system"/>
    <property type="evidence" value="ECO:0007669"/>
    <property type="project" value="UniProtKB-KW"/>
</dbReference>
<dbReference type="EMBL" id="ABXJ01000014">
    <property type="protein sequence ID" value="EEA91518.1"/>
    <property type="molecule type" value="Genomic_DNA"/>
</dbReference>
<evidence type="ECO:0000256" key="1">
    <source>
        <dbReference type="ARBA" id="ARBA00022448"/>
    </source>
</evidence>
<comment type="caution">
    <text evidence="9">The sequence shown here is derived from an EMBL/GenBank/DDBJ whole genome shotgun (WGS) entry which is preliminary data.</text>
</comment>
<feature type="modified residue" description="Phosphocysteine; by EIIA" evidence="7">
    <location>
        <position position="8"/>
    </location>
</feature>
<dbReference type="Pfam" id="PF02302">
    <property type="entry name" value="PTS_IIB"/>
    <property type="match status" value="1"/>
</dbReference>
<dbReference type="Proteomes" id="UP000003560">
    <property type="component" value="Unassembled WGS sequence"/>
</dbReference>
<dbReference type="eggNOG" id="COG1440">
    <property type="taxonomic scope" value="Bacteria"/>
</dbReference>
<dbReference type="HOGENOM" id="CLU_147323_2_1_11"/>
<evidence type="ECO:0000256" key="6">
    <source>
        <dbReference type="ARBA" id="ARBA00022777"/>
    </source>
</evidence>
<reference evidence="9 10" key="1">
    <citation type="submission" date="2008-10" db="EMBL/GenBank/DDBJ databases">
        <title>Draft genome sequence of Collinsella stercoris (DSM 13279).</title>
        <authorList>
            <person name="Sudarsanam P."/>
            <person name="Ley R."/>
            <person name="Guruge J."/>
            <person name="Turnbaugh P.J."/>
            <person name="Mahowald M."/>
            <person name="Liep D."/>
            <person name="Gordon J."/>
        </authorList>
    </citation>
    <scope>NUCLEOTIDE SEQUENCE [LARGE SCALE GENOMIC DNA]</scope>
    <source>
        <strain evidence="9 10">DSM 13279</strain>
    </source>
</reference>
<dbReference type="InterPro" id="IPR036095">
    <property type="entry name" value="PTS_EIIB-like_sf"/>
</dbReference>
<dbReference type="InterPro" id="IPR003501">
    <property type="entry name" value="PTS_EIIB_2/3"/>
</dbReference>
<evidence type="ECO:0000256" key="2">
    <source>
        <dbReference type="ARBA" id="ARBA00022553"/>
    </source>
</evidence>
<keyword evidence="10" id="KW-1185">Reference proteome</keyword>
<keyword evidence="3" id="KW-0762">Sugar transport</keyword>
<gene>
    <name evidence="9" type="ORF">COLSTE_00286</name>
</gene>
<dbReference type="PANTHER" id="PTHR34581:SF2">
    <property type="entry name" value="PTS SYSTEM N,N'-DIACETYLCHITOBIOSE-SPECIFIC EIIB COMPONENT"/>
    <property type="match status" value="1"/>
</dbReference>
<evidence type="ECO:0000256" key="3">
    <source>
        <dbReference type="ARBA" id="ARBA00022597"/>
    </source>
</evidence>
<accession>B6G896</accession>
<evidence type="ECO:0000256" key="5">
    <source>
        <dbReference type="ARBA" id="ARBA00022683"/>
    </source>
</evidence>
<keyword evidence="1" id="KW-0813">Transport</keyword>
<dbReference type="GO" id="GO:0016301">
    <property type="term" value="F:kinase activity"/>
    <property type="evidence" value="ECO:0007669"/>
    <property type="project" value="UniProtKB-KW"/>
</dbReference>
<dbReference type="STRING" id="445975.COLSTE_00286"/>
<evidence type="ECO:0000313" key="9">
    <source>
        <dbReference type="EMBL" id="EEA91518.1"/>
    </source>
</evidence>
<organism evidence="9 10">
    <name type="scientific">Collinsella stercoris DSM 13279</name>
    <dbReference type="NCBI Taxonomy" id="445975"/>
    <lineage>
        <taxon>Bacteria</taxon>
        <taxon>Bacillati</taxon>
        <taxon>Actinomycetota</taxon>
        <taxon>Coriobacteriia</taxon>
        <taxon>Coriobacteriales</taxon>
        <taxon>Coriobacteriaceae</taxon>
        <taxon>Collinsella</taxon>
    </lineage>
</organism>
<evidence type="ECO:0000256" key="7">
    <source>
        <dbReference type="PROSITE-ProRule" id="PRU00423"/>
    </source>
</evidence>